<dbReference type="Gene3D" id="2.70.98.10">
    <property type="match status" value="1"/>
</dbReference>
<dbReference type="InterPro" id="IPR008183">
    <property type="entry name" value="Aldose_1/G6P_1-epimerase"/>
</dbReference>
<comment type="caution">
    <text evidence="1">The sequence shown here is derived from an EMBL/GenBank/DDBJ whole genome shotgun (WGS) entry which is preliminary data.</text>
</comment>
<accession>A0A9X1VX81</accession>
<dbReference type="Pfam" id="PF01263">
    <property type="entry name" value="Aldose_epim"/>
    <property type="match status" value="1"/>
</dbReference>
<dbReference type="InterPro" id="IPR014718">
    <property type="entry name" value="GH-type_carb-bd"/>
</dbReference>
<organism evidence="1 2">
    <name type="scientific">Variovorax terrae</name>
    <dbReference type="NCBI Taxonomy" id="2923278"/>
    <lineage>
        <taxon>Bacteria</taxon>
        <taxon>Pseudomonadati</taxon>
        <taxon>Pseudomonadota</taxon>
        <taxon>Betaproteobacteria</taxon>
        <taxon>Burkholderiales</taxon>
        <taxon>Comamonadaceae</taxon>
        <taxon>Variovorax</taxon>
    </lineage>
</organism>
<sequence length="290" mass="31274">MTAAVIELACEGLRCEVLPALGGCIAGLWLDGVPVLRAAADPRALRSARQAGCYPLVPFSNRIGHATLQWQGTSHPLVRPGGDEPHAIHGVGWQRPWAVLEQDARTLMLSYEHQPDAAWPFAFDTSQTLRVSAHELALTLSLTNQSPQPAPAGLGWHPSFVKRAGSRIAFEATGRWEMNAEKLPTHRLPAQGLDADCAGLEIDHCFDGWHGSAHLRDPLLRTRIDSSLSHLVVFTGEAHDFVAIEPVSHVNNAVNLLAASAMRAGDLGLRVLAPGESMTAQMNIQVEGKN</sequence>
<dbReference type="AlphaFoldDB" id="A0A9X1VX81"/>
<gene>
    <name evidence="1" type="ORF">MMF98_19870</name>
</gene>
<proteinExistence type="predicted"/>
<dbReference type="GO" id="GO:0016853">
    <property type="term" value="F:isomerase activity"/>
    <property type="evidence" value="ECO:0007669"/>
    <property type="project" value="InterPro"/>
</dbReference>
<dbReference type="SUPFAM" id="SSF74650">
    <property type="entry name" value="Galactose mutarotase-like"/>
    <property type="match status" value="1"/>
</dbReference>
<dbReference type="Proteomes" id="UP001139447">
    <property type="component" value="Unassembled WGS sequence"/>
</dbReference>
<dbReference type="CDD" id="cd09021">
    <property type="entry name" value="Aldose_epim_Ec_YphB"/>
    <property type="match status" value="1"/>
</dbReference>
<dbReference type="InterPro" id="IPR011013">
    <property type="entry name" value="Gal_mutarotase_sf_dom"/>
</dbReference>
<evidence type="ECO:0000313" key="1">
    <source>
        <dbReference type="EMBL" id="MCJ0765476.1"/>
    </source>
</evidence>
<reference evidence="1" key="1">
    <citation type="submission" date="2022-03" db="EMBL/GenBank/DDBJ databases">
        <authorList>
            <person name="Woo C.Y."/>
        </authorList>
    </citation>
    <scope>NUCLEOTIDE SEQUENCE</scope>
    <source>
        <strain evidence="1">CYS-02</strain>
    </source>
</reference>
<name>A0A9X1VX81_9BURK</name>
<dbReference type="RefSeq" id="WP_243308925.1">
    <property type="nucleotide sequence ID" value="NZ_JALGBI010000003.1"/>
</dbReference>
<dbReference type="GO" id="GO:0005975">
    <property type="term" value="P:carbohydrate metabolic process"/>
    <property type="evidence" value="ECO:0007669"/>
    <property type="project" value="InterPro"/>
</dbReference>
<protein>
    <submittedName>
        <fullName evidence="1">Aldose 1-epimerase</fullName>
    </submittedName>
</protein>
<keyword evidence="2" id="KW-1185">Reference proteome</keyword>
<dbReference type="EMBL" id="JALGBI010000003">
    <property type="protein sequence ID" value="MCJ0765476.1"/>
    <property type="molecule type" value="Genomic_DNA"/>
</dbReference>
<dbReference type="GO" id="GO:0030246">
    <property type="term" value="F:carbohydrate binding"/>
    <property type="evidence" value="ECO:0007669"/>
    <property type="project" value="InterPro"/>
</dbReference>
<evidence type="ECO:0000313" key="2">
    <source>
        <dbReference type="Proteomes" id="UP001139447"/>
    </source>
</evidence>